<keyword evidence="8" id="KW-1133">Transmembrane helix</keyword>
<protein>
    <recommendedName>
        <fullName evidence="7">Hydroxypyruvate/pyruvate aldolase</fullName>
    </recommendedName>
</protein>
<evidence type="ECO:0000256" key="1">
    <source>
        <dbReference type="ARBA" id="ARBA00001968"/>
    </source>
</evidence>
<dbReference type="GO" id="GO:0046872">
    <property type="term" value="F:metal ion binding"/>
    <property type="evidence" value="ECO:0007669"/>
    <property type="project" value="UniProtKB-KW"/>
</dbReference>
<dbReference type="GO" id="GO:0005737">
    <property type="term" value="C:cytoplasm"/>
    <property type="evidence" value="ECO:0007669"/>
    <property type="project" value="TreeGrafter"/>
</dbReference>
<accession>A0A2S0MQK6</accession>
<keyword evidence="4" id="KW-0456">Lyase</keyword>
<dbReference type="KEGG" id="thas:C6Y53_10930"/>
<dbReference type="Gene3D" id="3.20.20.60">
    <property type="entry name" value="Phosphoenolpyruvate-binding domains"/>
    <property type="match status" value="1"/>
</dbReference>
<feature type="transmembrane region" description="Helical" evidence="8">
    <location>
        <begin position="229"/>
        <end position="249"/>
    </location>
</feature>
<dbReference type="Proteomes" id="UP000237655">
    <property type="component" value="Chromosome"/>
</dbReference>
<keyword evidence="5" id="KW-0670">Pyruvate</keyword>
<dbReference type="InterPro" id="IPR005000">
    <property type="entry name" value="Aldolase/citrate-lyase_domain"/>
</dbReference>
<dbReference type="PANTHER" id="PTHR30502:SF4">
    <property type="entry name" value="5-KETO-4-DEOXY-D-GLUCARATE ALDOLASE"/>
    <property type="match status" value="1"/>
</dbReference>
<dbReference type="PANTHER" id="PTHR30502">
    <property type="entry name" value="2-KETO-3-DEOXY-L-RHAMNONATE ALDOLASE"/>
    <property type="match status" value="1"/>
</dbReference>
<reference evidence="11" key="1">
    <citation type="submission" date="2018-03" db="EMBL/GenBank/DDBJ databases">
        <title>Genomic analysis of the strain SH-1 isolated from shrimp intestine.</title>
        <authorList>
            <person name="Kim Y.-S."/>
            <person name="Kim S.-E."/>
            <person name="Kim K.-H."/>
        </authorList>
    </citation>
    <scope>NUCLEOTIDE SEQUENCE [LARGE SCALE GENOMIC DNA]</scope>
    <source>
        <strain evidence="11">SH-1</strain>
    </source>
</reference>
<keyword evidence="8" id="KW-0472">Membrane</keyword>
<dbReference type="FunFam" id="3.20.20.60:FF:000004">
    <property type="entry name" value="5-keto-4-deoxy-D-glucarate aldolase"/>
    <property type="match status" value="1"/>
</dbReference>
<dbReference type="RefSeq" id="WP_106472484.1">
    <property type="nucleotide sequence ID" value="NZ_CP027665.1"/>
</dbReference>
<evidence type="ECO:0000313" key="11">
    <source>
        <dbReference type="Proteomes" id="UP000237655"/>
    </source>
</evidence>
<feature type="domain" description="HpcH/HpaI aldolase/citrate lyase" evidence="9">
    <location>
        <begin position="18"/>
        <end position="241"/>
    </location>
</feature>
<evidence type="ECO:0000256" key="3">
    <source>
        <dbReference type="ARBA" id="ARBA00022723"/>
    </source>
</evidence>
<evidence type="ECO:0000256" key="5">
    <source>
        <dbReference type="ARBA" id="ARBA00023317"/>
    </source>
</evidence>
<dbReference type="InterPro" id="IPR040442">
    <property type="entry name" value="Pyrv_kinase-like_dom_sf"/>
</dbReference>
<dbReference type="EMBL" id="CP027665">
    <property type="protein sequence ID" value="AVO38169.1"/>
    <property type="molecule type" value="Genomic_DNA"/>
</dbReference>
<dbReference type="InterPro" id="IPR050251">
    <property type="entry name" value="HpcH-HpaI_aldolase"/>
</dbReference>
<keyword evidence="8" id="KW-0812">Transmembrane</keyword>
<keyword evidence="3" id="KW-0479">Metal-binding</keyword>
<sequence length="255" mass="26816">MPAPRNLFKQRLLAGETQLGLWMSLASPVAAEALSLLDFDWLLFDTEHAPVEIAQLQALLQAAAAGTPHCAARPAWNDKVLIKRILDVGAQTLLVPFVQTAEEAAAAVAATRYPPDGIRGVAGGTRASRYGTEPDYLTTANREICTIVQIETRAALDQIEAICAVDGVDGIFIGPSDLSASLGHLGNPSAPQVQEQLRLAADRVIACGKSPGILATTAADAKRYREMGYLFIACGVDLGLLSGAARGLLAEMGKA</sequence>
<comment type="cofactor">
    <cofactor evidence="1">
        <name>a divalent metal cation</name>
        <dbReference type="ChEBI" id="CHEBI:60240"/>
    </cofactor>
</comment>
<dbReference type="InterPro" id="IPR015813">
    <property type="entry name" value="Pyrv/PenolPyrv_kinase-like_dom"/>
</dbReference>
<evidence type="ECO:0000256" key="6">
    <source>
        <dbReference type="ARBA" id="ARBA00045074"/>
    </source>
</evidence>
<gene>
    <name evidence="10" type="ORF">C6Y53_10930</name>
</gene>
<evidence type="ECO:0000256" key="8">
    <source>
        <dbReference type="SAM" id="Phobius"/>
    </source>
</evidence>
<proteinExistence type="inferred from homology"/>
<name>A0A2S0MQK6_9RHOB</name>
<evidence type="ECO:0000313" key="10">
    <source>
        <dbReference type="EMBL" id="AVO38169.1"/>
    </source>
</evidence>
<evidence type="ECO:0000256" key="2">
    <source>
        <dbReference type="ARBA" id="ARBA00005568"/>
    </source>
</evidence>
<comment type="similarity">
    <text evidence="2">Belongs to the HpcH/HpaI aldolase family.</text>
</comment>
<dbReference type="SUPFAM" id="SSF51621">
    <property type="entry name" value="Phosphoenolpyruvate/pyruvate domain"/>
    <property type="match status" value="1"/>
</dbReference>
<keyword evidence="11" id="KW-1185">Reference proteome</keyword>
<dbReference type="GO" id="GO:0016832">
    <property type="term" value="F:aldehyde-lyase activity"/>
    <property type="evidence" value="ECO:0007669"/>
    <property type="project" value="TreeGrafter"/>
</dbReference>
<evidence type="ECO:0000256" key="7">
    <source>
        <dbReference type="ARBA" id="ARBA00068169"/>
    </source>
</evidence>
<evidence type="ECO:0000256" key="4">
    <source>
        <dbReference type="ARBA" id="ARBA00023239"/>
    </source>
</evidence>
<dbReference type="Pfam" id="PF03328">
    <property type="entry name" value="HpcH_HpaI"/>
    <property type="match status" value="1"/>
</dbReference>
<comment type="catalytic activity">
    <reaction evidence="6">
        <text>D-glyceraldehyde + pyruvate = 2-dehydro-3-deoxy-L-galactonate</text>
        <dbReference type="Rhea" id="RHEA:80055"/>
        <dbReference type="ChEBI" id="CHEBI:15361"/>
        <dbReference type="ChEBI" id="CHEBI:17378"/>
        <dbReference type="ChEBI" id="CHEBI:75545"/>
    </reaction>
</comment>
<dbReference type="AlphaFoldDB" id="A0A2S0MQK6"/>
<organism evidence="10 11">
    <name type="scientific">Pukyongiella litopenaei</name>
    <dbReference type="NCBI Taxonomy" id="2605946"/>
    <lineage>
        <taxon>Bacteria</taxon>
        <taxon>Pseudomonadati</taxon>
        <taxon>Pseudomonadota</taxon>
        <taxon>Alphaproteobacteria</taxon>
        <taxon>Rhodobacterales</taxon>
        <taxon>Paracoccaceae</taxon>
        <taxon>Pukyongiella</taxon>
    </lineage>
</organism>
<evidence type="ECO:0000259" key="9">
    <source>
        <dbReference type="Pfam" id="PF03328"/>
    </source>
</evidence>